<protein>
    <submittedName>
        <fullName evidence="1">Monooxygenase</fullName>
    </submittedName>
</protein>
<dbReference type="KEGG" id="apai:APAC_1993"/>
<evidence type="ECO:0000313" key="2">
    <source>
        <dbReference type="Proteomes" id="UP000322726"/>
    </source>
</evidence>
<dbReference type="InterPro" id="IPR011008">
    <property type="entry name" value="Dimeric_a/b-barrel"/>
</dbReference>
<reference evidence="1" key="2">
    <citation type="submission" date="2019-09" db="EMBL/GenBank/DDBJ databases">
        <title>Taxonomic note: a critical rebuttal of the proposed division of the genus Arcobacter into six genera, emended descriptions of Arcobacter anaerophilus and the genus Arcobacter, and an assessment of genus-level boundaries for Epsilonproteobacteria using in silico genomic comparator tools.</title>
        <authorList>
            <person name="On S.L.W."/>
            <person name="Miller W.G."/>
            <person name="Biggs P."/>
            <person name="Cornelius A."/>
            <person name="Vandamme P."/>
        </authorList>
    </citation>
    <scope>NUCLEOTIDE SEQUENCE [LARGE SCALE GENOMIC DNA]</scope>
    <source>
        <strain evidence="1">LMG 26638</strain>
    </source>
</reference>
<dbReference type="OrthoDB" id="287932at2"/>
<accession>A0A5C2HC03</accession>
<evidence type="ECO:0000313" key="1">
    <source>
        <dbReference type="EMBL" id="QEP35065.1"/>
    </source>
</evidence>
<dbReference type="RefSeq" id="WP_130233966.1">
    <property type="nucleotide sequence ID" value="NZ_BMEF01000042.1"/>
</dbReference>
<dbReference type="Proteomes" id="UP000322726">
    <property type="component" value="Chromosome"/>
</dbReference>
<proteinExistence type="predicted"/>
<gene>
    <name evidence="1" type="ORF">APAC_1993</name>
</gene>
<dbReference type="AlphaFoldDB" id="A0A5C2HC03"/>
<sequence length="107" mass="12289">MSKKIYCIASFKAKDGKEQELLEVLKALEPNTTREDGCIQYTVTKKIDNPYATGTSMPIVFNEIWASKEDFENHCNKPYITNFFQTQCVDEDGLVENFNVCVYTDEV</sequence>
<reference evidence="1" key="1">
    <citation type="submission" date="2019-09" db="EMBL/GenBank/DDBJ databases">
        <title>Complete genome sequencing of four Arcobacter species reveals a diverse suite of mobile elements.</title>
        <authorList>
            <person name="Miller W.G."/>
            <person name="Yee E."/>
            <person name="Bono J.L."/>
        </authorList>
    </citation>
    <scope>NUCLEOTIDE SEQUENCE [LARGE SCALE GENOMIC DNA]</scope>
    <source>
        <strain evidence="1">LMG 26638</strain>
    </source>
</reference>
<keyword evidence="2" id="KW-1185">Reference proteome</keyword>
<keyword evidence="1" id="KW-0560">Oxidoreductase</keyword>
<dbReference type="Gene3D" id="3.30.70.100">
    <property type="match status" value="1"/>
</dbReference>
<dbReference type="SUPFAM" id="SSF54909">
    <property type="entry name" value="Dimeric alpha+beta barrel"/>
    <property type="match status" value="1"/>
</dbReference>
<name>A0A5C2HC03_9BACT</name>
<dbReference type="EMBL" id="CP035928">
    <property type="protein sequence ID" value="QEP35065.1"/>
    <property type="molecule type" value="Genomic_DNA"/>
</dbReference>
<dbReference type="PROSITE" id="PS51725">
    <property type="entry name" value="ABM"/>
    <property type="match status" value="1"/>
</dbReference>
<dbReference type="InterPro" id="IPR007138">
    <property type="entry name" value="ABM_dom"/>
</dbReference>
<dbReference type="GO" id="GO:0004497">
    <property type="term" value="F:monooxygenase activity"/>
    <property type="evidence" value="ECO:0007669"/>
    <property type="project" value="UniProtKB-KW"/>
</dbReference>
<keyword evidence="1" id="KW-0503">Monooxygenase</keyword>
<dbReference type="Pfam" id="PF03992">
    <property type="entry name" value="ABM"/>
    <property type="match status" value="1"/>
</dbReference>
<organism evidence="1 2">
    <name type="scientific">Malaciobacter pacificus</name>
    <dbReference type="NCBI Taxonomy" id="1080223"/>
    <lineage>
        <taxon>Bacteria</taxon>
        <taxon>Pseudomonadati</taxon>
        <taxon>Campylobacterota</taxon>
        <taxon>Epsilonproteobacteria</taxon>
        <taxon>Campylobacterales</taxon>
        <taxon>Arcobacteraceae</taxon>
        <taxon>Malaciobacter</taxon>
    </lineage>
</organism>